<proteinExistence type="predicted"/>
<accession>A0A8J3N9F0</accession>
<gene>
    <name evidence="2" type="ORF">KSF_093050</name>
</gene>
<dbReference type="InterPro" id="IPR036661">
    <property type="entry name" value="Luciferase-like_sf"/>
</dbReference>
<evidence type="ECO:0000313" key="3">
    <source>
        <dbReference type="Proteomes" id="UP000597444"/>
    </source>
</evidence>
<sequence>MSNHEMQIGIGLPANIPGVAGDQIIEWAKKADAGPFSSLGLIDRLVYDNYDPLIAFAAAAGATQRIRFTTSILLAPLHRAALLAKQAASLDAISGGRLTLGLGVGVREDDFQAASVPYHSRGKIFDAQLATMQRIWSGQALSDEVGAIGPAPVRTGGPEILIGAGAPAALRRLGQWGNGYIAGGGGAQMAAQGFRAAEKVWSEAGRAGKPRLVGCVYYALGPDAQKRGGEYINHYYGPQFGSMVVQGLIATPEAVKEARKAFADIGTDELIFWPCIAELNQMGRLEDALR</sequence>
<dbReference type="Gene3D" id="3.20.20.30">
    <property type="entry name" value="Luciferase-like domain"/>
    <property type="match status" value="1"/>
</dbReference>
<dbReference type="CDD" id="cd01097">
    <property type="entry name" value="Tetrahydromethanopterin_reductase"/>
    <property type="match status" value="1"/>
</dbReference>
<dbReference type="RefSeq" id="WP_220209905.1">
    <property type="nucleotide sequence ID" value="NZ_BNJK01000002.1"/>
</dbReference>
<dbReference type="SUPFAM" id="SSF51679">
    <property type="entry name" value="Bacterial luciferase-like"/>
    <property type="match status" value="1"/>
</dbReference>
<dbReference type="AlphaFoldDB" id="A0A8J3N9F0"/>
<dbReference type="GO" id="GO:0016705">
    <property type="term" value="F:oxidoreductase activity, acting on paired donors, with incorporation or reduction of molecular oxygen"/>
    <property type="evidence" value="ECO:0007669"/>
    <property type="project" value="InterPro"/>
</dbReference>
<reference evidence="2" key="1">
    <citation type="submission" date="2020-10" db="EMBL/GenBank/DDBJ databases">
        <title>Taxonomic study of unclassified bacteria belonging to the class Ktedonobacteria.</title>
        <authorList>
            <person name="Yabe S."/>
            <person name="Wang C.M."/>
            <person name="Zheng Y."/>
            <person name="Sakai Y."/>
            <person name="Cavaletti L."/>
            <person name="Monciardini P."/>
            <person name="Donadio S."/>
        </authorList>
    </citation>
    <scope>NUCLEOTIDE SEQUENCE</scope>
    <source>
        <strain evidence="2">ID150040</strain>
    </source>
</reference>
<dbReference type="InterPro" id="IPR011251">
    <property type="entry name" value="Luciferase-like_dom"/>
</dbReference>
<dbReference type="PANTHER" id="PTHR30011">
    <property type="entry name" value="ALKANESULFONATE MONOOXYGENASE-RELATED"/>
    <property type="match status" value="1"/>
</dbReference>
<evidence type="ECO:0000313" key="2">
    <source>
        <dbReference type="EMBL" id="GHO99257.1"/>
    </source>
</evidence>
<dbReference type="Pfam" id="PF00296">
    <property type="entry name" value="Bac_luciferase"/>
    <property type="match status" value="1"/>
</dbReference>
<organism evidence="2 3">
    <name type="scientific">Reticulibacter mediterranei</name>
    <dbReference type="NCBI Taxonomy" id="2778369"/>
    <lineage>
        <taxon>Bacteria</taxon>
        <taxon>Bacillati</taxon>
        <taxon>Chloroflexota</taxon>
        <taxon>Ktedonobacteria</taxon>
        <taxon>Ktedonobacterales</taxon>
        <taxon>Reticulibacteraceae</taxon>
        <taxon>Reticulibacter</taxon>
    </lineage>
</organism>
<evidence type="ECO:0000259" key="1">
    <source>
        <dbReference type="Pfam" id="PF00296"/>
    </source>
</evidence>
<comment type="caution">
    <text evidence="2">The sequence shown here is derived from an EMBL/GenBank/DDBJ whole genome shotgun (WGS) entry which is preliminary data.</text>
</comment>
<protein>
    <submittedName>
        <fullName evidence="2">Luciferase</fullName>
    </submittedName>
</protein>
<name>A0A8J3N9F0_9CHLR</name>
<feature type="domain" description="Luciferase-like" evidence="1">
    <location>
        <begin position="20"/>
        <end position="236"/>
    </location>
</feature>
<dbReference type="PANTHER" id="PTHR30011:SF32">
    <property type="entry name" value="CONSERVED PROTEIN"/>
    <property type="match status" value="1"/>
</dbReference>
<dbReference type="InterPro" id="IPR051260">
    <property type="entry name" value="Diverse_substr_monoxygenases"/>
</dbReference>
<keyword evidence="3" id="KW-1185">Reference proteome</keyword>
<dbReference type="Proteomes" id="UP000597444">
    <property type="component" value="Unassembled WGS sequence"/>
</dbReference>
<dbReference type="EMBL" id="BNJK01000002">
    <property type="protein sequence ID" value="GHO99257.1"/>
    <property type="molecule type" value="Genomic_DNA"/>
</dbReference>